<dbReference type="Gene3D" id="3.30.1050.10">
    <property type="entry name" value="SCP2 sterol-binding domain"/>
    <property type="match status" value="1"/>
</dbReference>
<evidence type="ECO:0000256" key="6">
    <source>
        <dbReference type="ARBA" id="ARBA00023128"/>
    </source>
</evidence>
<keyword evidence="4" id="KW-0521">NADP</keyword>
<protein>
    <recommendedName>
        <fullName evidence="8">Hydroxysteroid dehydrogenase-like protein 2</fullName>
    </recommendedName>
</protein>
<evidence type="ECO:0000256" key="7">
    <source>
        <dbReference type="ARBA" id="ARBA00023140"/>
    </source>
</evidence>
<dbReference type="FunFam" id="3.40.50.720:FF:000301">
    <property type="entry name" value="Hydroxysteroid dehydrogenase like 2"/>
    <property type="match status" value="1"/>
</dbReference>
<dbReference type="GO" id="GO:0016491">
    <property type="term" value="F:oxidoreductase activity"/>
    <property type="evidence" value="ECO:0007669"/>
    <property type="project" value="UniProtKB-KW"/>
</dbReference>
<evidence type="ECO:0000256" key="1">
    <source>
        <dbReference type="ARBA" id="ARBA00004173"/>
    </source>
</evidence>
<dbReference type="Gene3D" id="3.40.50.720">
    <property type="entry name" value="NAD(P)-binding Rossmann-like Domain"/>
    <property type="match status" value="1"/>
</dbReference>
<comment type="similarity">
    <text evidence="3">Belongs to the short-chain dehydrogenases/reductases (SDR) family.</text>
</comment>
<sequence>MSLVANTGKLAGRTLFITGASRGIGKAIALKAAKDGANVVVAAKTAQPHPKLPGTIYSAAEEIEALGGKALPCVVDVRDEKQVQKAIDDAIKKFNGIDILINNASAISLTGTAETDMKRYDLMHNINTRGTYLVSKLCLPLLKNSNHAHILNLSPPLNMNPYWFSIHVAYTMAKYGMSMCVLGMSEEFKPFNIGVNALWPKTAIATAAIEMLTGDTSTSRKPDIVSDAAYVMLCKDPKTYTGNFAIDEDVLKAAGVKDLTPYACDPKNVNNLLLDGFLDDPASVSHNKATVSNVDNLLFDFFLDVPGAPKLMEKKGAAADGQIPALFQSISKTLTPELVKKTQAVYQFNVKGKEEGVWHIDLKNGAGACGQGEPSNAPDATLTMDTQNFADMFTGKLKPTTAFMMGKLKISGDLQKAMKLEKMMKSLKSKL</sequence>
<proteinExistence type="inferred from homology"/>
<feature type="domain" description="SCP2" evidence="9">
    <location>
        <begin position="334"/>
        <end position="425"/>
    </location>
</feature>
<dbReference type="NCBIfam" id="NF006133">
    <property type="entry name" value="PRK08278.1"/>
    <property type="match status" value="1"/>
</dbReference>
<evidence type="ECO:0000313" key="10">
    <source>
        <dbReference type="EMBL" id="CAB3224423.1"/>
    </source>
</evidence>
<dbReference type="Pfam" id="PF02036">
    <property type="entry name" value="SCP2"/>
    <property type="match status" value="1"/>
</dbReference>
<organism evidence="10 11">
    <name type="scientific">Arctia plantaginis</name>
    <name type="common">Wood tiger moth</name>
    <name type="synonym">Phalaena plantaginis</name>
    <dbReference type="NCBI Taxonomy" id="874455"/>
    <lineage>
        <taxon>Eukaryota</taxon>
        <taxon>Metazoa</taxon>
        <taxon>Ecdysozoa</taxon>
        <taxon>Arthropoda</taxon>
        <taxon>Hexapoda</taxon>
        <taxon>Insecta</taxon>
        <taxon>Pterygota</taxon>
        <taxon>Neoptera</taxon>
        <taxon>Endopterygota</taxon>
        <taxon>Lepidoptera</taxon>
        <taxon>Glossata</taxon>
        <taxon>Ditrysia</taxon>
        <taxon>Noctuoidea</taxon>
        <taxon>Erebidae</taxon>
        <taxon>Arctiinae</taxon>
        <taxon>Arctia</taxon>
    </lineage>
</organism>
<dbReference type="Pfam" id="PF00106">
    <property type="entry name" value="adh_short"/>
    <property type="match status" value="1"/>
</dbReference>
<evidence type="ECO:0000313" key="11">
    <source>
        <dbReference type="Proteomes" id="UP000494256"/>
    </source>
</evidence>
<keyword evidence="6" id="KW-0496">Mitochondrion</keyword>
<evidence type="ECO:0000259" key="9">
    <source>
        <dbReference type="Pfam" id="PF02036"/>
    </source>
</evidence>
<evidence type="ECO:0000256" key="8">
    <source>
        <dbReference type="ARBA" id="ARBA00040243"/>
    </source>
</evidence>
<reference evidence="10 11" key="1">
    <citation type="submission" date="2020-04" db="EMBL/GenBank/DDBJ databases">
        <authorList>
            <person name="Wallbank WR R."/>
            <person name="Pardo Diaz C."/>
            <person name="Kozak K."/>
            <person name="Martin S."/>
            <person name="Jiggins C."/>
            <person name="Moest M."/>
            <person name="Warren A I."/>
            <person name="Byers J.R.P. K."/>
            <person name="Montejo-Kovacevich G."/>
            <person name="Yen C E."/>
        </authorList>
    </citation>
    <scope>NUCLEOTIDE SEQUENCE [LARGE SCALE GENOMIC DNA]</scope>
</reference>
<evidence type="ECO:0000256" key="5">
    <source>
        <dbReference type="ARBA" id="ARBA00023002"/>
    </source>
</evidence>
<dbReference type="PANTHER" id="PTHR42808">
    <property type="entry name" value="HYDROXYSTEROID DEHYDROGENASE-LIKE PROTEIN 2"/>
    <property type="match status" value="1"/>
</dbReference>
<name>A0A8S0Z2H0_ARCPL</name>
<gene>
    <name evidence="10" type="ORF">APLA_LOCUS1963</name>
</gene>
<dbReference type="InterPro" id="IPR036291">
    <property type="entry name" value="NAD(P)-bd_dom_sf"/>
</dbReference>
<dbReference type="GO" id="GO:0005739">
    <property type="term" value="C:mitochondrion"/>
    <property type="evidence" value="ECO:0007669"/>
    <property type="project" value="UniProtKB-SubCell"/>
</dbReference>
<keyword evidence="7" id="KW-0576">Peroxisome</keyword>
<dbReference type="PRINTS" id="PR00081">
    <property type="entry name" value="GDHRDH"/>
</dbReference>
<dbReference type="AlphaFoldDB" id="A0A8S0Z2H0"/>
<dbReference type="SUPFAM" id="SSF55718">
    <property type="entry name" value="SCP-like"/>
    <property type="match status" value="1"/>
</dbReference>
<dbReference type="CDD" id="cd09762">
    <property type="entry name" value="HSDL2_SDR_c"/>
    <property type="match status" value="1"/>
</dbReference>
<dbReference type="SUPFAM" id="SSF51735">
    <property type="entry name" value="NAD(P)-binding Rossmann-fold domains"/>
    <property type="match status" value="1"/>
</dbReference>
<dbReference type="InterPro" id="IPR051935">
    <property type="entry name" value="HSDL2"/>
</dbReference>
<dbReference type="InterPro" id="IPR036527">
    <property type="entry name" value="SCP2_sterol-bd_dom_sf"/>
</dbReference>
<dbReference type="GO" id="GO:0005777">
    <property type="term" value="C:peroxisome"/>
    <property type="evidence" value="ECO:0007669"/>
    <property type="project" value="UniProtKB-SubCell"/>
</dbReference>
<dbReference type="Proteomes" id="UP000494256">
    <property type="component" value="Unassembled WGS sequence"/>
</dbReference>
<dbReference type="PANTHER" id="PTHR42808:SF3">
    <property type="entry name" value="HYDROXYSTEROID DEHYDROGENASE-LIKE PROTEIN 2"/>
    <property type="match status" value="1"/>
</dbReference>
<comment type="subcellular location">
    <subcellularLocation>
        <location evidence="1">Mitochondrion</location>
    </subcellularLocation>
    <subcellularLocation>
        <location evidence="2">Peroxisome</location>
    </subcellularLocation>
</comment>
<evidence type="ECO:0000256" key="3">
    <source>
        <dbReference type="ARBA" id="ARBA00006484"/>
    </source>
</evidence>
<keyword evidence="5" id="KW-0560">Oxidoreductase</keyword>
<dbReference type="EMBL" id="CADEBD010000171">
    <property type="protein sequence ID" value="CAB3224423.1"/>
    <property type="molecule type" value="Genomic_DNA"/>
</dbReference>
<evidence type="ECO:0000256" key="4">
    <source>
        <dbReference type="ARBA" id="ARBA00022857"/>
    </source>
</evidence>
<dbReference type="InterPro" id="IPR002347">
    <property type="entry name" value="SDR_fam"/>
</dbReference>
<dbReference type="InterPro" id="IPR003033">
    <property type="entry name" value="SCP2_sterol-bd_dom"/>
</dbReference>
<comment type="caution">
    <text evidence="10">The sequence shown here is derived from an EMBL/GenBank/DDBJ whole genome shotgun (WGS) entry which is preliminary data.</text>
</comment>
<dbReference type="OrthoDB" id="5843723at2759"/>
<evidence type="ECO:0000256" key="2">
    <source>
        <dbReference type="ARBA" id="ARBA00004275"/>
    </source>
</evidence>
<accession>A0A8S0Z2H0</accession>